<dbReference type="InterPro" id="IPR052518">
    <property type="entry name" value="CHR_Transporter"/>
</dbReference>
<comment type="subcellular location">
    <subcellularLocation>
        <location evidence="1">Cell membrane</location>
        <topology evidence="1">Multi-pass membrane protein</topology>
    </subcellularLocation>
</comment>
<dbReference type="EMBL" id="KC246790">
    <property type="protein sequence ID" value="AHF24313.1"/>
    <property type="molecule type" value="Genomic_DNA"/>
</dbReference>
<dbReference type="Pfam" id="PF02417">
    <property type="entry name" value="Chromate_transp"/>
    <property type="match status" value="1"/>
</dbReference>
<protein>
    <submittedName>
        <fullName evidence="9">Chromate transporter</fullName>
    </submittedName>
</protein>
<evidence type="ECO:0000256" key="7">
    <source>
        <dbReference type="SAM" id="Phobius"/>
    </source>
</evidence>
<reference evidence="9" key="1">
    <citation type="journal article" date="2013" name="PLoS ONE">
        <title>Metagenomic insights into the carbohydrate-active enzymes carried by the microorganisms adhering to solid digesta in the rumen of cows.</title>
        <authorList>
            <person name="Wang L."/>
            <person name="Hatem A."/>
            <person name="Catalyurek U.V."/>
            <person name="Morrison M."/>
            <person name="Yu Z."/>
        </authorList>
    </citation>
    <scope>NUCLEOTIDE SEQUENCE</scope>
</reference>
<dbReference type="GO" id="GO:0005886">
    <property type="term" value="C:plasma membrane"/>
    <property type="evidence" value="ECO:0007669"/>
    <property type="project" value="UniProtKB-SubCell"/>
</dbReference>
<dbReference type="InterPro" id="IPR001387">
    <property type="entry name" value="Cro/C1-type_HTH"/>
</dbReference>
<proteinExistence type="inferred from homology"/>
<feature type="transmembrane region" description="Helical" evidence="7">
    <location>
        <begin position="177"/>
        <end position="194"/>
    </location>
</feature>
<dbReference type="PROSITE" id="PS50943">
    <property type="entry name" value="HTH_CROC1"/>
    <property type="match status" value="1"/>
</dbReference>
<dbReference type="AlphaFoldDB" id="W0FHV3"/>
<evidence type="ECO:0000256" key="5">
    <source>
        <dbReference type="ARBA" id="ARBA00022989"/>
    </source>
</evidence>
<organism evidence="9">
    <name type="scientific">uncultured bacterium Contig17</name>
    <dbReference type="NCBI Taxonomy" id="1393492"/>
    <lineage>
        <taxon>Bacteria</taxon>
        <taxon>environmental samples</taxon>
    </lineage>
</organism>
<evidence type="ECO:0000259" key="8">
    <source>
        <dbReference type="PROSITE" id="PS50943"/>
    </source>
</evidence>
<evidence type="ECO:0000313" key="9">
    <source>
        <dbReference type="EMBL" id="AHF24313.1"/>
    </source>
</evidence>
<feature type="transmembrane region" description="Helical" evidence="7">
    <location>
        <begin position="151"/>
        <end position="170"/>
    </location>
</feature>
<evidence type="ECO:0000256" key="3">
    <source>
        <dbReference type="ARBA" id="ARBA00022475"/>
    </source>
</evidence>
<dbReference type="GO" id="GO:0015109">
    <property type="term" value="F:chromate transmembrane transporter activity"/>
    <property type="evidence" value="ECO:0007669"/>
    <property type="project" value="InterPro"/>
</dbReference>
<keyword evidence="6 7" id="KW-0472">Membrane</keyword>
<keyword evidence="3" id="KW-1003">Cell membrane</keyword>
<keyword evidence="5 7" id="KW-1133">Transmembrane helix</keyword>
<feature type="transmembrane region" description="Helical" evidence="7">
    <location>
        <begin position="85"/>
        <end position="105"/>
    </location>
</feature>
<comment type="similarity">
    <text evidence="2">Belongs to the chromate ion transporter (CHR) (TC 2.A.51) family.</text>
</comment>
<feature type="domain" description="HTH cro/C1-type" evidence="8">
    <location>
        <begin position="2"/>
        <end position="21"/>
    </location>
</feature>
<sequence length="195" mass="20877">MPDISLLVEIAEFYEVTIPELINGERKSETMNENEKEVATTMADYATEEKSEILKSIRNQSLFGVCAIAVNAATMTGFGQAGVPGAALATLGVILPSFLIMLVVPRLQKKWSGHRAIRLALRGVKPCLAGVICATGVHLAIQLLTGSTGIRFDYVTALLMAGFAIGAAAYQHVRKKQMSPILLIIAAATLGMLIY</sequence>
<keyword evidence="4 7" id="KW-0812">Transmembrane</keyword>
<evidence type="ECO:0000256" key="1">
    <source>
        <dbReference type="ARBA" id="ARBA00004651"/>
    </source>
</evidence>
<evidence type="ECO:0000256" key="2">
    <source>
        <dbReference type="ARBA" id="ARBA00005262"/>
    </source>
</evidence>
<name>W0FHV3_9BACT</name>
<accession>W0FHV3</accession>
<dbReference type="InterPro" id="IPR003370">
    <property type="entry name" value="Chromate_transpt"/>
</dbReference>
<evidence type="ECO:0000256" key="4">
    <source>
        <dbReference type="ARBA" id="ARBA00022692"/>
    </source>
</evidence>
<feature type="transmembrane region" description="Helical" evidence="7">
    <location>
        <begin position="126"/>
        <end position="145"/>
    </location>
</feature>
<evidence type="ECO:0000256" key="6">
    <source>
        <dbReference type="ARBA" id="ARBA00023136"/>
    </source>
</evidence>
<dbReference type="PANTHER" id="PTHR43663">
    <property type="entry name" value="CHROMATE TRANSPORT PROTEIN-RELATED"/>
    <property type="match status" value="1"/>
</dbReference>
<dbReference type="PANTHER" id="PTHR43663:SF1">
    <property type="entry name" value="CHROMATE TRANSPORTER"/>
    <property type="match status" value="1"/>
</dbReference>